<comment type="caution">
    <text evidence="2">The sequence shown here is derived from an EMBL/GenBank/DDBJ whole genome shotgun (WGS) entry which is preliminary data.</text>
</comment>
<keyword evidence="3" id="KW-1185">Reference proteome</keyword>
<protein>
    <submittedName>
        <fullName evidence="2">Uncharacterized protein</fullName>
    </submittedName>
</protein>
<dbReference type="EMBL" id="CAIX01000001">
    <property type="protein sequence ID" value="CCI39427.1"/>
    <property type="molecule type" value="Genomic_DNA"/>
</dbReference>
<keyword evidence="1" id="KW-0812">Transmembrane</keyword>
<accession>A0A024FYF4</accession>
<organism evidence="2 3">
    <name type="scientific">Albugo candida</name>
    <dbReference type="NCBI Taxonomy" id="65357"/>
    <lineage>
        <taxon>Eukaryota</taxon>
        <taxon>Sar</taxon>
        <taxon>Stramenopiles</taxon>
        <taxon>Oomycota</taxon>
        <taxon>Peronosporomycetes</taxon>
        <taxon>Albuginales</taxon>
        <taxon>Albuginaceae</taxon>
        <taxon>Albugo</taxon>
    </lineage>
</organism>
<evidence type="ECO:0000313" key="2">
    <source>
        <dbReference type="EMBL" id="CCI39427.1"/>
    </source>
</evidence>
<dbReference type="Proteomes" id="UP000053237">
    <property type="component" value="Unassembled WGS sequence"/>
</dbReference>
<gene>
    <name evidence="2" type="ORF">BN9_002100</name>
</gene>
<keyword evidence="1" id="KW-1133">Transmembrane helix</keyword>
<dbReference type="AlphaFoldDB" id="A0A024FYF4"/>
<dbReference type="InParanoid" id="A0A024FYF4"/>
<keyword evidence="1" id="KW-0472">Membrane</keyword>
<evidence type="ECO:0000313" key="3">
    <source>
        <dbReference type="Proteomes" id="UP000053237"/>
    </source>
</evidence>
<feature type="transmembrane region" description="Helical" evidence="1">
    <location>
        <begin position="57"/>
        <end position="75"/>
    </location>
</feature>
<proteinExistence type="predicted"/>
<name>A0A024FYF4_9STRA</name>
<reference evidence="2 3" key="1">
    <citation type="submission" date="2012-05" db="EMBL/GenBank/DDBJ databases">
        <title>Recombination and specialization in a pathogen metapopulation.</title>
        <authorList>
            <person name="Gardiner A."/>
            <person name="Kemen E."/>
            <person name="Schultz-Larsen T."/>
            <person name="MacLean D."/>
            <person name="Van Oosterhout C."/>
            <person name="Jones J.D.G."/>
        </authorList>
    </citation>
    <scope>NUCLEOTIDE SEQUENCE [LARGE SCALE GENOMIC DNA]</scope>
    <source>
        <strain evidence="2 3">Ac Nc2</strain>
    </source>
</reference>
<evidence type="ECO:0000256" key="1">
    <source>
        <dbReference type="SAM" id="Phobius"/>
    </source>
</evidence>
<sequence length="111" mass="13153">MSCRLLCECCLFNCSRISESCLTLATHMQSIWALFYHFSPCPIKCSENTSRQRTVQLFSLIFVIAMSHMCCISYLRHHVDYMKRTRESFKIFCYKSLINIHARTNKMHDLQ</sequence>